<feature type="non-terminal residue" evidence="4">
    <location>
        <position position="1"/>
    </location>
</feature>
<evidence type="ECO:0000256" key="1">
    <source>
        <dbReference type="ARBA" id="ARBA00004613"/>
    </source>
</evidence>
<gene>
    <name evidence="4" type="ORF">ONB1V03_LOCUS13659</name>
</gene>
<keyword evidence="2" id="KW-0964">Secreted</keyword>
<dbReference type="GO" id="GO:0008083">
    <property type="term" value="F:growth factor activity"/>
    <property type="evidence" value="ECO:0007669"/>
    <property type="project" value="InterPro"/>
</dbReference>
<dbReference type="InterPro" id="IPR029034">
    <property type="entry name" value="Cystine-knot_cytokine"/>
</dbReference>
<proteinExistence type="predicted"/>
<name>A0A7R9QSV8_9ACAR</name>
<dbReference type="EMBL" id="CAJPVJ010012236">
    <property type="protein sequence ID" value="CAG2174212.1"/>
    <property type="molecule type" value="Genomic_DNA"/>
</dbReference>
<keyword evidence="5" id="KW-1185">Reference proteome</keyword>
<accession>A0A7R9QSV8</accession>
<evidence type="ECO:0000259" key="3">
    <source>
        <dbReference type="PROSITE" id="PS51362"/>
    </source>
</evidence>
<dbReference type="EMBL" id="OC927061">
    <property type="protein sequence ID" value="CAD7657025.1"/>
    <property type="molecule type" value="Genomic_DNA"/>
</dbReference>
<comment type="subcellular location">
    <subcellularLocation>
        <location evidence="1">Secreted</location>
    </subcellularLocation>
</comment>
<dbReference type="AlphaFoldDB" id="A0A7R9QSV8"/>
<protein>
    <recommendedName>
        <fullName evidence="3">TGF-beta family profile domain-containing protein</fullName>
    </recommendedName>
</protein>
<feature type="domain" description="TGF-beta family profile" evidence="3">
    <location>
        <begin position="160"/>
        <end position="196"/>
    </location>
</feature>
<sequence length="196" mass="22066">MHLCRDNKEWIRVFSSLEMTVESGRGQTGVLLGALLGRGLQFLALMDSIKSISISSVSSVSSTQASVAFNENGEWCQQFLVFVVIVSLIGHKIHDMLSVWIGSTIDQIIAVISVFVRHFDAKRVVHLLDQFKLIVDTESTQWYIMSFTLFTSKTSFPVVRSRRSIDCTANSSSCCRESWDNWILQPIGYNANYCRG</sequence>
<dbReference type="OrthoDB" id="6413209at2759"/>
<dbReference type="InterPro" id="IPR001839">
    <property type="entry name" value="TGF-b_C"/>
</dbReference>
<reference evidence="4" key="1">
    <citation type="submission" date="2020-11" db="EMBL/GenBank/DDBJ databases">
        <authorList>
            <person name="Tran Van P."/>
        </authorList>
    </citation>
    <scope>NUCLEOTIDE SEQUENCE</scope>
</reference>
<evidence type="ECO:0000313" key="5">
    <source>
        <dbReference type="Proteomes" id="UP000728032"/>
    </source>
</evidence>
<dbReference type="Proteomes" id="UP000728032">
    <property type="component" value="Unassembled WGS sequence"/>
</dbReference>
<dbReference type="GO" id="GO:0005576">
    <property type="term" value="C:extracellular region"/>
    <property type="evidence" value="ECO:0007669"/>
    <property type="project" value="UniProtKB-SubCell"/>
</dbReference>
<evidence type="ECO:0000313" key="4">
    <source>
        <dbReference type="EMBL" id="CAD7657025.1"/>
    </source>
</evidence>
<evidence type="ECO:0000256" key="2">
    <source>
        <dbReference type="ARBA" id="ARBA00022525"/>
    </source>
</evidence>
<organism evidence="4">
    <name type="scientific">Oppiella nova</name>
    <dbReference type="NCBI Taxonomy" id="334625"/>
    <lineage>
        <taxon>Eukaryota</taxon>
        <taxon>Metazoa</taxon>
        <taxon>Ecdysozoa</taxon>
        <taxon>Arthropoda</taxon>
        <taxon>Chelicerata</taxon>
        <taxon>Arachnida</taxon>
        <taxon>Acari</taxon>
        <taxon>Acariformes</taxon>
        <taxon>Sarcoptiformes</taxon>
        <taxon>Oribatida</taxon>
        <taxon>Brachypylina</taxon>
        <taxon>Oppioidea</taxon>
        <taxon>Oppiidae</taxon>
        <taxon>Oppiella</taxon>
    </lineage>
</organism>
<dbReference type="PROSITE" id="PS51362">
    <property type="entry name" value="TGF_BETA_2"/>
    <property type="match status" value="1"/>
</dbReference>
<dbReference type="SUPFAM" id="SSF57501">
    <property type="entry name" value="Cystine-knot cytokines"/>
    <property type="match status" value="1"/>
</dbReference>